<dbReference type="GO" id="GO:0005886">
    <property type="term" value="C:plasma membrane"/>
    <property type="evidence" value="ECO:0007669"/>
    <property type="project" value="UniProtKB-SubCell"/>
</dbReference>
<dbReference type="GO" id="GO:0016887">
    <property type="term" value="F:ATP hydrolysis activity"/>
    <property type="evidence" value="ECO:0007669"/>
    <property type="project" value="InterPro"/>
</dbReference>
<dbReference type="RefSeq" id="WP_183127144.1">
    <property type="nucleotide sequence ID" value="NZ_JACJHR010000116.1"/>
</dbReference>
<comment type="catalytic activity">
    <reaction evidence="10">
        <text>a polar amino acid(out) + ATP + H2O = a polar amino acid(in) + ADP + phosphate + H(+)</text>
        <dbReference type="Rhea" id="RHEA:14673"/>
        <dbReference type="ChEBI" id="CHEBI:15377"/>
        <dbReference type="ChEBI" id="CHEBI:15378"/>
        <dbReference type="ChEBI" id="CHEBI:30616"/>
        <dbReference type="ChEBI" id="CHEBI:43474"/>
        <dbReference type="ChEBI" id="CHEBI:62031"/>
        <dbReference type="ChEBI" id="CHEBI:456216"/>
        <dbReference type="EC" id="7.4.2.1"/>
    </reaction>
    <physiologicalReaction direction="left-to-right" evidence="10">
        <dbReference type="Rhea" id="RHEA:14674"/>
    </physiologicalReaction>
</comment>
<dbReference type="EMBL" id="JACJHR010000116">
    <property type="protein sequence ID" value="MBB2505682.1"/>
    <property type="molecule type" value="Genomic_DNA"/>
</dbReference>
<keyword evidence="7" id="KW-0029">Amino-acid transport</keyword>
<dbReference type="InterPro" id="IPR030679">
    <property type="entry name" value="ABC_ATPase_HisP-typ"/>
</dbReference>
<dbReference type="PROSITE" id="PS00211">
    <property type="entry name" value="ABC_TRANSPORTER_1"/>
    <property type="match status" value="1"/>
</dbReference>
<dbReference type="PIRSF" id="PIRSF039085">
    <property type="entry name" value="ABC_ATPase_HisP"/>
    <property type="match status" value="1"/>
</dbReference>
<dbReference type="InterPro" id="IPR003439">
    <property type="entry name" value="ABC_transporter-like_ATP-bd"/>
</dbReference>
<dbReference type="PANTHER" id="PTHR43166:SF9">
    <property type="entry name" value="GLUTAMATE_ASPARTATE IMPORT ATP-BINDING PROTEIN GLTL"/>
    <property type="match status" value="1"/>
</dbReference>
<keyword evidence="3" id="KW-0813">Transport</keyword>
<proteinExistence type="inferred from homology"/>
<evidence type="ECO:0000256" key="9">
    <source>
        <dbReference type="ARBA" id="ARBA00038850"/>
    </source>
</evidence>
<comment type="subcellular location">
    <subcellularLocation>
        <location evidence="1">Cell membrane</location>
        <topology evidence="1">Peripheral membrane protein</topology>
    </subcellularLocation>
</comment>
<evidence type="ECO:0000313" key="12">
    <source>
        <dbReference type="EMBL" id="MBB2505682.1"/>
    </source>
</evidence>
<evidence type="ECO:0000256" key="6">
    <source>
        <dbReference type="ARBA" id="ARBA00022840"/>
    </source>
</evidence>
<protein>
    <recommendedName>
        <fullName evidence="9">ABC-type polar-amino-acid transporter</fullName>
        <ecNumber evidence="9">7.4.2.1</ecNumber>
    </recommendedName>
</protein>
<dbReference type="PANTHER" id="PTHR43166">
    <property type="entry name" value="AMINO ACID IMPORT ATP-BINDING PROTEIN"/>
    <property type="match status" value="1"/>
</dbReference>
<evidence type="ECO:0000256" key="10">
    <source>
        <dbReference type="ARBA" id="ARBA00047624"/>
    </source>
</evidence>
<evidence type="ECO:0000256" key="4">
    <source>
        <dbReference type="ARBA" id="ARBA00022475"/>
    </source>
</evidence>
<dbReference type="EC" id="7.4.2.1" evidence="9"/>
<dbReference type="AlphaFoldDB" id="A0A8E2B9R3"/>
<dbReference type="GO" id="GO:0005524">
    <property type="term" value="F:ATP binding"/>
    <property type="evidence" value="ECO:0007669"/>
    <property type="project" value="UniProtKB-KW"/>
</dbReference>
<evidence type="ECO:0000256" key="1">
    <source>
        <dbReference type="ARBA" id="ARBA00004202"/>
    </source>
</evidence>
<dbReference type="PROSITE" id="PS50893">
    <property type="entry name" value="ABC_TRANSPORTER_2"/>
    <property type="match status" value="1"/>
</dbReference>
<evidence type="ECO:0000256" key="2">
    <source>
        <dbReference type="ARBA" id="ARBA00005417"/>
    </source>
</evidence>
<dbReference type="CDD" id="cd03262">
    <property type="entry name" value="ABC_HisP_GlnQ"/>
    <property type="match status" value="1"/>
</dbReference>
<accession>A0A8E2B9R3</accession>
<dbReference type="SUPFAM" id="SSF52540">
    <property type="entry name" value="P-loop containing nucleoside triphosphate hydrolases"/>
    <property type="match status" value="1"/>
</dbReference>
<evidence type="ECO:0000256" key="8">
    <source>
        <dbReference type="ARBA" id="ARBA00023136"/>
    </source>
</evidence>
<evidence type="ECO:0000259" key="11">
    <source>
        <dbReference type="PROSITE" id="PS50893"/>
    </source>
</evidence>
<gene>
    <name evidence="12" type="ORF">H5411_42005</name>
</gene>
<keyword evidence="4" id="KW-1003">Cell membrane</keyword>
<dbReference type="FunFam" id="3.40.50.300:FF:000020">
    <property type="entry name" value="Amino acid ABC transporter ATP-binding component"/>
    <property type="match status" value="1"/>
</dbReference>
<evidence type="ECO:0000256" key="5">
    <source>
        <dbReference type="ARBA" id="ARBA00022741"/>
    </source>
</evidence>
<keyword evidence="6 12" id="KW-0067">ATP-binding</keyword>
<dbReference type="InterPro" id="IPR003593">
    <property type="entry name" value="AAA+_ATPase"/>
</dbReference>
<evidence type="ECO:0000256" key="3">
    <source>
        <dbReference type="ARBA" id="ARBA00022448"/>
    </source>
</evidence>
<feature type="domain" description="ABC transporter" evidence="11">
    <location>
        <begin position="6"/>
        <end position="250"/>
    </location>
</feature>
<dbReference type="Proteomes" id="UP000550260">
    <property type="component" value="Unassembled WGS sequence"/>
</dbReference>
<organism evidence="12 13">
    <name type="scientific">Amycolatopsis echigonensis</name>
    <dbReference type="NCBI Taxonomy" id="2576905"/>
    <lineage>
        <taxon>Bacteria</taxon>
        <taxon>Bacillati</taxon>
        <taxon>Actinomycetota</taxon>
        <taxon>Actinomycetes</taxon>
        <taxon>Pseudonocardiales</taxon>
        <taxon>Pseudonocardiaceae</taxon>
        <taxon>Amycolatopsis</taxon>
    </lineage>
</organism>
<dbReference type="InterPro" id="IPR027417">
    <property type="entry name" value="P-loop_NTPase"/>
</dbReference>
<dbReference type="Gene3D" id="3.40.50.300">
    <property type="entry name" value="P-loop containing nucleotide triphosphate hydrolases"/>
    <property type="match status" value="1"/>
</dbReference>
<dbReference type="GO" id="GO:0015426">
    <property type="term" value="F:ATPase-coupled polar amino acid-transporter activity"/>
    <property type="evidence" value="ECO:0007669"/>
    <property type="project" value="UniProtKB-EC"/>
</dbReference>
<name>A0A8E2B9R3_9PSEU</name>
<reference evidence="12 13" key="1">
    <citation type="submission" date="2020-08" db="EMBL/GenBank/DDBJ databases">
        <title>Amycolatopsis echigonensis JCM 21831.</title>
        <authorList>
            <person name="Tedsree N."/>
            <person name="Kuncharoen N."/>
            <person name="Likhitwitayawuid K."/>
            <person name="Tanasupawat S."/>
        </authorList>
    </citation>
    <scope>NUCLEOTIDE SEQUENCE [LARGE SCALE GENOMIC DNA]</scope>
    <source>
        <strain evidence="12 13">JCM 21831</strain>
    </source>
</reference>
<comment type="similarity">
    <text evidence="2">Belongs to the ABC transporter superfamily.</text>
</comment>
<sequence>MSTPFVQAIGVRKSFNSHEVLRGVDLSIHKGQVMCLIGPSGSGKSTMLRCVNHLETINGGVLTVDGHHVGYERRGAVLREIPDREAARRRTEIGMVFQQFNLFPHMTVLENLIEAPVRVKKRKPGPARARGAELLEQVGLAHKADAYPRQLSGGQQQRVAIARALAMEPKLMLFDEPTSALDPELVGDVLAVMADLARSGMTMLVVTHEMEFARAVADEIVFMADGQIVERGAPGEILTRPVHERTRSFLARVL</sequence>
<dbReference type="SMART" id="SM00382">
    <property type="entry name" value="AAA"/>
    <property type="match status" value="1"/>
</dbReference>
<dbReference type="Pfam" id="PF00005">
    <property type="entry name" value="ABC_tran"/>
    <property type="match status" value="1"/>
</dbReference>
<dbReference type="InterPro" id="IPR050086">
    <property type="entry name" value="MetN_ABC_transporter-like"/>
</dbReference>
<comment type="caution">
    <text evidence="12">The sequence shown here is derived from an EMBL/GenBank/DDBJ whole genome shotgun (WGS) entry which is preliminary data.</text>
</comment>
<keyword evidence="8" id="KW-0472">Membrane</keyword>
<keyword evidence="5" id="KW-0547">Nucleotide-binding</keyword>
<evidence type="ECO:0000256" key="7">
    <source>
        <dbReference type="ARBA" id="ARBA00022970"/>
    </source>
</evidence>
<evidence type="ECO:0000313" key="13">
    <source>
        <dbReference type="Proteomes" id="UP000550260"/>
    </source>
</evidence>
<dbReference type="InterPro" id="IPR017871">
    <property type="entry name" value="ABC_transporter-like_CS"/>
</dbReference>